<dbReference type="InterPro" id="IPR013114">
    <property type="entry name" value="FabA_FabZ"/>
</dbReference>
<dbReference type="RefSeq" id="WP_146416015.1">
    <property type="nucleotide sequence ID" value="NZ_SJPZ01000002.1"/>
</dbReference>
<name>A0A5C6FQ38_9PLAN</name>
<keyword evidence="1 2" id="KW-0456">Lyase</keyword>
<evidence type="ECO:0000313" key="2">
    <source>
        <dbReference type="EMBL" id="TWU63404.1"/>
    </source>
</evidence>
<accession>A0A5C6FQ38</accession>
<evidence type="ECO:0000256" key="1">
    <source>
        <dbReference type="ARBA" id="ARBA00023239"/>
    </source>
</evidence>
<dbReference type="CDD" id="cd01288">
    <property type="entry name" value="FabZ"/>
    <property type="match status" value="1"/>
</dbReference>
<dbReference type="InterPro" id="IPR029069">
    <property type="entry name" value="HotDog_dom_sf"/>
</dbReference>
<dbReference type="PANTHER" id="PTHR30272:SF1">
    <property type="entry name" value="3-HYDROXYACYL-[ACYL-CARRIER-PROTEIN] DEHYDRATASE"/>
    <property type="match status" value="1"/>
</dbReference>
<gene>
    <name evidence="2" type="primary">fabZ_3</name>
    <name evidence="2" type="ORF">V7x_51440</name>
</gene>
<proteinExistence type="predicted"/>
<dbReference type="Gene3D" id="3.10.129.10">
    <property type="entry name" value="Hotdog Thioesterase"/>
    <property type="match status" value="1"/>
</dbReference>
<reference evidence="2 3" key="1">
    <citation type="submission" date="2019-02" db="EMBL/GenBank/DDBJ databases">
        <title>Deep-cultivation of Planctomycetes and their phenomic and genomic characterization uncovers novel biology.</title>
        <authorList>
            <person name="Wiegand S."/>
            <person name="Jogler M."/>
            <person name="Boedeker C."/>
            <person name="Pinto D."/>
            <person name="Vollmers J."/>
            <person name="Rivas-Marin E."/>
            <person name="Kohn T."/>
            <person name="Peeters S.H."/>
            <person name="Heuer A."/>
            <person name="Rast P."/>
            <person name="Oberbeckmann S."/>
            <person name="Bunk B."/>
            <person name="Jeske O."/>
            <person name="Meyerdierks A."/>
            <person name="Storesund J.E."/>
            <person name="Kallscheuer N."/>
            <person name="Luecker S."/>
            <person name="Lage O.M."/>
            <person name="Pohl T."/>
            <person name="Merkel B.J."/>
            <person name="Hornburger P."/>
            <person name="Mueller R.-W."/>
            <person name="Bruemmer F."/>
            <person name="Labrenz M."/>
            <person name="Spormann A.M."/>
            <person name="Op Den Camp H."/>
            <person name="Overmann J."/>
            <person name="Amann R."/>
            <person name="Jetten M.S.M."/>
            <person name="Mascher T."/>
            <person name="Medema M.H."/>
            <person name="Devos D.P."/>
            <person name="Kaster A.-K."/>
            <person name="Ovreas L."/>
            <person name="Rohde M."/>
            <person name="Galperin M.Y."/>
            <person name="Jogler C."/>
        </authorList>
    </citation>
    <scope>NUCLEOTIDE SEQUENCE [LARGE SCALE GENOMIC DNA]</scope>
    <source>
        <strain evidence="2 3">V7</strain>
    </source>
</reference>
<dbReference type="EMBL" id="SJPZ01000002">
    <property type="protein sequence ID" value="TWU63404.1"/>
    <property type="molecule type" value="Genomic_DNA"/>
</dbReference>
<dbReference type="SUPFAM" id="SSF54637">
    <property type="entry name" value="Thioesterase/thiol ester dehydrase-isomerase"/>
    <property type="match status" value="1"/>
</dbReference>
<dbReference type="Pfam" id="PF07977">
    <property type="entry name" value="FabA"/>
    <property type="match status" value="1"/>
</dbReference>
<dbReference type="Proteomes" id="UP000316476">
    <property type="component" value="Unassembled WGS sequence"/>
</dbReference>
<dbReference type="GO" id="GO:0019171">
    <property type="term" value="F:(3R)-hydroxyacyl-[acyl-carrier-protein] dehydratase activity"/>
    <property type="evidence" value="ECO:0007669"/>
    <property type="project" value="UniProtKB-EC"/>
</dbReference>
<dbReference type="AlphaFoldDB" id="A0A5C6FQ38"/>
<comment type="caution">
    <text evidence="2">The sequence shown here is derived from an EMBL/GenBank/DDBJ whole genome shotgun (WGS) entry which is preliminary data.</text>
</comment>
<sequence>MKYRQIDKIIALQPGSRLVGERTLLADEEYLSDHFPNLPVMPGVMMLEALHQAAIWLVRSTLDFQCPMIFLREARSVKFGDFLSPGETLRVTAEIKSRDGDSFRIKAVAAKEGRVTVSAILHMDVRSSGDPARLNTDEELAQRCRNQFQTLFGCPQDIPEVEAA</sequence>
<organism evidence="2 3">
    <name type="scientific">Crateriforma conspicua</name>
    <dbReference type="NCBI Taxonomy" id="2527996"/>
    <lineage>
        <taxon>Bacteria</taxon>
        <taxon>Pseudomonadati</taxon>
        <taxon>Planctomycetota</taxon>
        <taxon>Planctomycetia</taxon>
        <taxon>Planctomycetales</taxon>
        <taxon>Planctomycetaceae</taxon>
        <taxon>Crateriforma</taxon>
    </lineage>
</organism>
<dbReference type="OrthoDB" id="9787658at2"/>
<dbReference type="EC" id="4.2.1.59" evidence="2"/>
<protein>
    <submittedName>
        <fullName evidence="2">3-hydroxyacyl-[acyl-carrier-protein] dehydratase FabZ</fullName>
        <ecNumber evidence="2">4.2.1.59</ecNumber>
    </submittedName>
</protein>
<dbReference type="PANTHER" id="PTHR30272">
    <property type="entry name" value="3-HYDROXYACYL-[ACYL-CARRIER-PROTEIN] DEHYDRATASE"/>
    <property type="match status" value="1"/>
</dbReference>
<evidence type="ECO:0000313" key="3">
    <source>
        <dbReference type="Proteomes" id="UP000316476"/>
    </source>
</evidence>